<keyword evidence="2" id="KW-0479">Metal-binding</keyword>
<dbReference type="InterPro" id="IPR037523">
    <property type="entry name" value="VOC_core"/>
</dbReference>
<evidence type="ECO:0000256" key="1">
    <source>
        <dbReference type="ARBA" id="ARBA00009308"/>
    </source>
</evidence>
<dbReference type="PANTHER" id="PTHR43048">
    <property type="entry name" value="METHYLMALONYL-COA EPIMERASE"/>
    <property type="match status" value="1"/>
</dbReference>
<dbReference type="EMBL" id="FMYV01000005">
    <property type="protein sequence ID" value="SDC57596.1"/>
    <property type="molecule type" value="Genomic_DNA"/>
</dbReference>
<dbReference type="NCBIfam" id="TIGR03081">
    <property type="entry name" value="metmalonyl_epim"/>
    <property type="match status" value="1"/>
</dbReference>
<gene>
    <name evidence="4" type="ORF">SAMN04488588_1339</name>
</gene>
<dbReference type="Proteomes" id="UP000199322">
    <property type="component" value="Unassembled WGS sequence"/>
</dbReference>
<dbReference type="CDD" id="cd07249">
    <property type="entry name" value="MMCE"/>
    <property type="match status" value="1"/>
</dbReference>
<evidence type="ECO:0000259" key="3">
    <source>
        <dbReference type="PROSITE" id="PS51819"/>
    </source>
</evidence>
<dbReference type="AlphaFoldDB" id="A0A1G6MRI2"/>
<name>A0A1G6MRI2_9BACT</name>
<evidence type="ECO:0000313" key="4">
    <source>
        <dbReference type="EMBL" id="SDC57596.1"/>
    </source>
</evidence>
<dbReference type="Pfam" id="PF13669">
    <property type="entry name" value="Glyoxalase_4"/>
    <property type="match status" value="1"/>
</dbReference>
<accession>A0A1G6MRI2</accession>
<proteinExistence type="inferred from homology"/>
<dbReference type="GO" id="GO:0004493">
    <property type="term" value="F:methylmalonyl-CoA epimerase activity"/>
    <property type="evidence" value="ECO:0007669"/>
    <property type="project" value="TreeGrafter"/>
</dbReference>
<dbReference type="InterPro" id="IPR029068">
    <property type="entry name" value="Glyas_Bleomycin-R_OHBP_Dase"/>
</dbReference>
<evidence type="ECO:0000313" key="5">
    <source>
        <dbReference type="Proteomes" id="UP000199322"/>
    </source>
</evidence>
<comment type="similarity">
    <text evidence="1">Belongs to the methylmalonyl-CoA epimerase family.</text>
</comment>
<dbReference type="GO" id="GO:0046872">
    <property type="term" value="F:metal ion binding"/>
    <property type="evidence" value="ECO:0007669"/>
    <property type="project" value="UniProtKB-KW"/>
</dbReference>
<dbReference type="InterPro" id="IPR051785">
    <property type="entry name" value="MMCE/EMCE_epimerase"/>
</dbReference>
<dbReference type="PROSITE" id="PS51819">
    <property type="entry name" value="VOC"/>
    <property type="match status" value="1"/>
</dbReference>
<evidence type="ECO:0000256" key="2">
    <source>
        <dbReference type="ARBA" id="ARBA00022723"/>
    </source>
</evidence>
<dbReference type="Gene3D" id="3.10.180.10">
    <property type="entry name" value="2,3-Dihydroxybiphenyl 1,2-Dioxygenase, domain 1"/>
    <property type="match status" value="1"/>
</dbReference>
<protein>
    <submittedName>
        <fullName evidence="4">Methylmalonyl-CoA epimerase</fullName>
    </submittedName>
</protein>
<dbReference type="GO" id="GO:0046491">
    <property type="term" value="P:L-methylmalonyl-CoA metabolic process"/>
    <property type="evidence" value="ECO:0007669"/>
    <property type="project" value="TreeGrafter"/>
</dbReference>
<sequence length="134" mass="14831">MKGKIDHIGIAVNSIKESIKLYSELLGVKPSGEEVLEERGLKVAFLEMGDTRIELLEPLNENSQVSKFLSKKGPGFHHMAYEVENVEQSIEKAKNLGFKPLTDEGQPGAHNTTIVFLHPKSANGILTELVQHNK</sequence>
<feature type="domain" description="VOC" evidence="3">
    <location>
        <begin position="4"/>
        <end position="132"/>
    </location>
</feature>
<dbReference type="STRING" id="28234.SAMN04488588_1339"/>
<dbReference type="PANTHER" id="PTHR43048:SF3">
    <property type="entry name" value="METHYLMALONYL-COA EPIMERASE, MITOCHONDRIAL"/>
    <property type="match status" value="1"/>
</dbReference>
<dbReference type="InterPro" id="IPR017515">
    <property type="entry name" value="MeMalonyl-CoA_epimerase"/>
</dbReference>
<organism evidence="4 5">
    <name type="scientific">Geotoga petraea</name>
    <dbReference type="NCBI Taxonomy" id="28234"/>
    <lineage>
        <taxon>Bacteria</taxon>
        <taxon>Thermotogati</taxon>
        <taxon>Thermotogota</taxon>
        <taxon>Thermotogae</taxon>
        <taxon>Petrotogales</taxon>
        <taxon>Petrotogaceae</taxon>
        <taxon>Geotoga</taxon>
    </lineage>
</organism>
<reference evidence="4 5" key="1">
    <citation type="submission" date="2016-10" db="EMBL/GenBank/DDBJ databases">
        <authorList>
            <person name="de Groot N.N."/>
        </authorList>
    </citation>
    <scope>NUCLEOTIDE SEQUENCE [LARGE SCALE GENOMIC DNA]</scope>
    <source>
        <strain evidence="4 5">WG14</strain>
    </source>
</reference>
<dbReference type="SUPFAM" id="SSF54593">
    <property type="entry name" value="Glyoxalase/Bleomycin resistance protein/Dihydroxybiphenyl dioxygenase"/>
    <property type="match status" value="1"/>
</dbReference>
<keyword evidence="5" id="KW-1185">Reference proteome</keyword>
<dbReference type="RefSeq" id="WP_091403919.1">
    <property type="nucleotide sequence ID" value="NZ_FMYV01000005.1"/>
</dbReference>